<sequence>MARYVINTIFPNIIYHSDNNMEILNMGNFTLASINATVPTMILNGVSSNVHVVQQTPSNVTVANNSVTRVGENSIIVINPNQDVIMKRCTNINPSSIILSN</sequence>
<dbReference type="KEGG" id="prel:PRELSG_1410400"/>
<dbReference type="RefSeq" id="XP_028534895.1">
    <property type="nucleotide sequence ID" value="XM_028679153.1"/>
</dbReference>
<dbReference type="SUPFAM" id="SSF50193">
    <property type="entry name" value="Ribosomal protein L14"/>
    <property type="match status" value="1"/>
</dbReference>
<proteinExistence type="predicted"/>
<evidence type="ECO:0000313" key="1">
    <source>
        <dbReference type="EMBL" id="CRH02374.1"/>
    </source>
</evidence>
<gene>
    <name evidence="1" type="ORF">PRELSG_1410400</name>
</gene>
<organism evidence="1 2">
    <name type="scientific">Plasmodium relictum</name>
    <dbReference type="NCBI Taxonomy" id="85471"/>
    <lineage>
        <taxon>Eukaryota</taxon>
        <taxon>Sar</taxon>
        <taxon>Alveolata</taxon>
        <taxon>Apicomplexa</taxon>
        <taxon>Aconoidasida</taxon>
        <taxon>Haemosporida</taxon>
        <taxon>Plasmodiidae</taxon>
        <taxon>Plasmodium</taxon>
        <taxon>Plasmodium (Haemamoeba)</taxon>
    </lineage>
</organism>
<dbReference type="GO" id="GO:0003735">
    <property type="term" value="F:structural constituent of ribosome"/>
    <property type="evidence" value="ECO:0007669"/>
    <property type="project" value="InterPro"/>
</dbReference>
<reference evidence="1 2" key="1">
    <citation type="submission" date="2015-04" db="EMBL/GenBank/DDBJ databases">
        <authorList>
            <consortium name="Pathogen Informatics"/>
        </authorList>
    </citation>
    <scope>NUCLEOTIDE SEQUENCE [LARGE SCALE GENOMIC DNA]</scope>
    <source>
        <strain evidence="1 2">SGS1</strain>
    </source>
</reference>
<dbReference type="VEuPathDB" id="PlasmoDB:PRELSG_1410400"/>
<dbReference type="GeneID" id="39738534"/>
<accession>A0A1J1HAS4</accession>
<dbReference type="EMBL" id="LN835309">
    <property type="protein sequence ID" value="CRH02374.1"/>
    <property type="molecule type" value="Genomic_DNA"/>
</dbReference>
<dbReference type="GO" id="GO:0005840">
    <property type="term" value="C:ribosome"/>
    <property type="evidence" value="ECO:0007669"/>
    <property type="project" value="InterPro"/>
</dbReference>
<dbReference type="InterPro" id="IPR036853">
    <property type="entry name" value="Ribosomal_uL14_sf"/>
</dbReference>
<keyword evidence="2" id="KW-1185">Reference proteome</keyword>
<dbReference type="Proteomes" id="UP000220158">
    <property type="component" value="Chromosome 14"/>
</dbReference>
<evidence type="ECO:0000313" key="2">
    <source>
        <dbReference type="Proteomes" id="UP000220158"/>
    </source>
</evidence>
<dbReference type="OrthoDB" id="10357807at2759"/>
<protein>
    <submittedName>
        <fullName evidence="1">Uncharacterized protein</fullName>
    </submittedName>
</protein>
<dbReference type="AlphaFoldDB" id="A0A1J1HAS4"/>
<name>A0A1J1HAS4_PLARL</name>
<dbReference type="GO" id="GO:0006412">
    <property type="term" value="P:translation"/>
    <property type="evidence" value="ECO:0007669"/>
    <property type="project" value="InterPro"/>
</dbReference>